<sequence>MRHVLAMFCLAVGIAPLFAHASSATQAGKLKPLHGADLDHLEETWMQLRPKRKPKGAQENVPPKYFERLKEIHEQIDQSNHKLDKLNQDGGDEYWSTTDNHHQLMNELYDTADGLHKNYQTSESVQTLNRLNQEMRKVG</sequence>
<reference evidence="1" key="1">
    <citation type="submission" date="2021-03" db="EMBL/GenBank/DDBJ databases">
        <title>Evolutionary priming and transition to the ectomycorrhizal habit in an iconic lineage of mushroom-forming fungi: is preadaptation a requirement?</title>
        <authorList>
            <consortium name="DOE Joint Genome Institute"/>
            <person name="Looney B.P."/>
            <person name="Miyauchi S."/>
            <person name="Morin E."/>
            <person name="Drula E."/>
            <person name="Courty P.E."/>
            <person name="Chicoki N."/>
            <person name="Fauchery L."/>
            <person name="Kohler A."/>
            <person name="Kuo A."/>
            <person name="LaButti K."/>
            <person name="Pangilinan J."/>
            <person name="Lipzen A."/>
            <person name="Riley R."/>
            <person name="Andreopoulos W."/>
            <person name="He G."/>
            <person name="Johnson J."/>
            <person name="Barry K.W."/>
            <person name="Grigoriev I.V."/>
            <person name="Nagy L."/>
            <person name="Hibbett D."/>
            <person name="Henrissat B."/>
            <person name="Matheny P.B."/>
            <person name="Labbe J."/>
            <person name="Martin A.F."/>
        </authorList>
    </citation>
    <scope>NUCLEOTIDE SEQUENCE</scope>
    <source>
        <strain evidence="1">BPL698</strain>
    </source>
</reference>
<evidence type="ECO:0000313" key="1">
    <source>
        <dbReference type="EMBL" id="KAI9510061.1"/>
    </source>
</evidence>
<name>A0ACC0UFM6_9AGAM</name>
<gene>
    <name evidence="1" type="ORF">F5148DRAFT_661382</name>
</gene>
<proteinExistence type="predicted"/>
<dbReference type="Proteomes" id="UP001207468">
    <property type="component" value="Unassembled WGS sequence"/>
</dbReference>
<dbReference type="EMBL" id="JAGFNK010000050">
    <property type="protein sequence ID" value="KAI9510061.1"/>
    <property type="molecule type" value="Genomic_DNA"/>
</dbReference>
<accession>A0ACC0UFM6</accession>
<keyword evidence="2" id="KW-1185">Reference proteome</keyword>
<comment type="caution">
    <text evidence="1">The sequence shown here is derived from an EMBL/GenBank/DDBJ whole genome shotgun (WGS) entry which is preliminary data.</text>
</comment>
<protein>
    <submittedName>
        <fullName evidence="1">Uncharacterized protein</fullName>
    </submittedName>
</protein>
<evidence type="ECO:0000313" key="2">
    <source>
        <dbReference type="Proteomes" id="UP001207468"/>
    </source>
</evidence>
<organism evidence="1 2">
    <name type="scientific">Russula earlei</name>
    <dbReference type="NCBI Taxonomy" id="71964"/>
    <lineage>
        <taxon>Eukaryota</taxon>
        <taxon>Fungi</taxon>
        <taxon>Dikarya</taxon>
        <taxon>Basidiomycota</taxon>
        <taxon>Agaricomycotina</taxon>
        <taxon>Agaricomycetes</taxon>
        <taxon>Russulales</taxon>
        <taxon>Russulaceae</taxon>
        <taxon>Russula</taxon>
    </lineage>
</organism>